<name>X0W1V1_9ZZZZ</name>
<protein>
    <submittedName>
        <fullName evidence="1">Uncharacterized protein</fullName>
    </submittedName>
</protein>
<reference evidence="1" key="1">
    <citation type="journal article" date="2014" name="Front. Microbiol.">
        <title>High frequency of phylogenetically diverse reductive dehalogenase-homologous genes in deep subseafloor sedimentary metagenomes.</title>
        <authorList>
            <person name="Kawai M."/>
            <person name="Futagami T."/>
            <person name="Toyoda A."/>
            <person name="Takaki Y."/>
            <person name="Nishi S."/>
            <person name="Hori S."/>
            <person name="Arai W."/>
            <person name="Tsubouchi T."/>
            <person name="Morono Y."/>
            <person name="Uchiyama I."/>
            <person name="Ito T."/>
            <person name="Fujiyama A."/>
            <person name="Inagaki F."/>
            <person name="Takami H."/>
        </authorList>
    </citation>
    <scope>NUCLEOTIDE SEQUENCE</scope>
    <source>
        <strain evidence="1">Expedition CK06-06</strain>
    </source>
</reference>
<feature type="non-terminal residue" evidence="1">
    <location>
        <position position="99"/>
    </location>
</feature>
<comment type="caution">
    <text evidence="1">The sequence shown here is derived from an EMBL/GenBank/DDBJ whole genome shotgun (WGS) entry which is preliminary data.</text>
</comment>
<dbReference type="EMBL" id="BARS01034634">
    <property type="protein sequence ID" value="GAG24495.1"/>
    <property type="molecule type" value="Genomic_DNA"/>
</dbReference>
<proteinExistence type="predicted"/>
<dbReference type="AlphaFoldDB" id="X0W1V1"/>
<organism evidence="1">
    <name type="scientific">marine sediment metagenome</name>
    <dbReference type="NCBI Taxonomy" id="412755"/>
    <lineage>
        <taxon>unclassified sequences</taxon>
        <taxon>metagenomes</taxon>
        <taxon>ecological metagenomes</taxon>
    </lineage>
</organism>
<gene>
    <name evidence="1" type="ORF">S01H1_53482</name>
</gene>
<sequence>MRLAIDISGPDDPPGIVDIIGTGQHPTRSQINAVVKVVHSTVCPDEGMKTCRGHRSAHYLTWFVNGISLRPTPPERPQIGHHTILPYEGMSASGGPGIA</sequence>
<accession>X0W1V1</accession>
<evidence type="ECO:0000313" key="1">
    <source>
        <dbReference type="EMBL" id="GAG24495.1"/>
    </source>
</evidence>